<feature type="compositionally biased region" description="Basic and acidic residues" evidence="1">
    <location>
        <begin position="799"/>
        <end position="828"/>
    </location>
</feature>
<evidence type="ECO:0000313" key="3">
    <source>
        <dbReference type="Proteomes" id="UP000752696"/>
    </source>
</evidence>
<feature type="region of interest" description="Disordered" evidence="1">
    <location>
        <begin position="167"/>
        <end position="207"/>
    </location>
</feature>
<protein>
    <submittedName>
        <fullName evidence="2">Uncharacterized protein</fullName>
    </submittedName>
</protein>
<reference evidence="2" key="1">
    <citation type="submission" date="2020-07" db="EMBL/GenBank/DDBJ databases">
        <authorList>
            <person name="Nazaruddin N."/>
        </authorList>
    </citation>
    <scope>NUCLEOTIDE SEQUENCE</scope>
</reference>
<accession>A0A6V7H1U1</accession>
<name>A0A6V7H1U1_9HYME</name>
<feature type="compositionally biased region" description="Basic and acidic residues" evidence="1">
    <location>
        <begin position="288"/>
        <end position="303"/>
    </location>
</feature>
<feature type="region of interest" description="Disordered" evidence="1">
    <location>
        <begin position="440"/>
        <end position="468"/>
    </location>
</feature>
<feature type="compositionally biased region" description="Polar residues" evidence="1">
    <location>
        <begin position="1045"/>
        <end position="1055"/>
    </location>
</feature>
<dbReference type="EMBL" id="CAJDYZ010005992">
    <property type="protein sequence ID" value="CAD1472986.1"/>
    <property type="molecule type" value="Genomic_DNA"/>
</dbReference>
<feature type="compositionally biased region" description="Low complexity" evidence="1">
    <location>
        <begin position="175"/>
        <end position="195"/>
    </location>
</feature>
<dbReference type="OrthoDB" id="6431454at2759"/>
<feature type="compositionally biased region" description="Low complexity" evidence="1">
    <location>
        <begin position="761"/>
        <end position="785"/>
    </location>
</feature>
<sequence>MHLECNVNTYNAILILITLHRVQVQVHLRYCKKHEPRLSLTVLGKRFSFTRIRDFVHEDEEYDEDDEDDEDLEEDDDVMVNDNRVGIELEDRLMVFGDSACNYATSLDYRNTIDLREIGVESKRDTLLDLKSGQAAVSSSFRLLQTKLNIAGSMAHGRNNMVADHHHRHYHHHQLQQQQQQQHQHQQQQQQQHQLHGYEQHEQHERQGWSNEECFNFRFTDKSQSAPSLPSSVDESAQGPRSFTSFARSSSRVACFVSTSSLFENYTRVASVPVDLNLCGVHATHDDTCRRSPVSSHEHHEMAEAASVVQGKKKRLESAEEEIRQNGGEEGEGGQAKKKNSLTSSVRTQAAQNVAERMAEDGKRMESEKAAEEQQQKEDKEERCVGEHCPTPRERKQLVSTVKTQDRGNCVLDMAIAMENDVDSVDAAIKQLKREVVDEEVTSNSSSAGTLSGIEGIQRTPSGRQRPWKMKNNASYELAQQFEVDEKNFRPIRHRKNIAGNDNENVGGGEKSLRSGRKRVLNNASYELAQQCDYIKALQSSRGAFKRMDACDELEESISGRSSRLRVSDMVQQMSSSSTSNLPSYNEPYVDLRRYSKSTENLSTQFSIAPFTRVPINQLGQRLKKQEEETFFSQIKKNSDPFSAYGDDSNVRALVDEEIDLPCLETKPIGTSSLEGGVLRERVTSAQKPQEPLTPECLKNVDSNASHKAAITDADRDATNETSCSKRSFIGDFYPEKILRLQRQMEEDRREMDGSGSKNESSSSIRSSSSPSSPSSSSSSSSRSSAYDRNGGELLWRVIVEKQAAEKEEEKEEEEKKNEREQEPRREKEEEEEEEAATEAARGHTVHGVRCPPLGSSSSSNSDGLEPSERSGNPAVAVAVDTNHRGDRDKRHEENAAVATTTTTTTTTTAPVRIVDDDDRHDGHATMSATTTTTKPRPFVAATVPKNEPSAARFQRNMVVDASSATTVKEERKKGGLGGFLQRFSRLRFSGRSKVPRSEVQKKSDTIGQVNRAKVNTEQPKVKKEPDYIIIPLHPPEEERHRQEQNAAGNDRTVQPSSSIIRLVFPSIVDRGNALFVPCSHVDRVDFDLR</sequence>
<keyword evidence="3" id="KW-1185">Reference proteome</keyword>
<feature type="compositionally biased region" description="Basic and acidic residues" evidence="1">
    <location>
        <begin position="914"/>
        <end position="924"/>
    </location>
</feature>
<evidence type="ECO:0000313" key="2">
    <source>
        <dbReference type="EMBL" id="CAD1472986.1"/>
    </source>
</evidence>
<gene>
    <name evidence="2" type="ORF">MHI_LOCUS347689</name>
</gene>
<feature type="region of interest" description="Disordered" evidence="1">
    <location>
        <begin position="746"/>
        <end position="937"/>
    </location>
</feature>
<comment type="caution">
    <text evidence="2">The sequence shown here is derived from an EMBL/GenBank/DDBJ whole genome shotgun (WGS) entry which is preliminary data.</text>
</comment>
<feature type="compositionally biased region" description="Basic and acidic residues" evidence="1">
    <location>
        <begin position="196"/>
        <end position="207"/>
    </location>
</feature>
<feature type="compositionally biased region" description="Basic and acidic residues" evidence="1">
    <location>
        <begin position="882"/>
        <end position="895"/>
    </location>
</feature>
<dbReference type="Proteomes" id="UP000752696">
    <property type="component" value="Unassembled WGS sequence"/>
</dbReference>
<feature type="compositionally biased region" description="Basic and acidic residues" evidence="1">
    <location>
        <begin position="1035"/>
        <end position="1044"/>
    </location>
</feature>
<feature type="region of interest" description="Disordered" evidence="1">
    <location>
        <begin position="1035"/>
        <end position="1055"/>
    </location>
</feature>
<proteinExistence type="predicted"/>
<feature type="compositionally biased region" description="Polar residues" evidence="1">
    <location>
        <begin position="341"/>
        <end position="352"/>
    </location>
</feature>
<feature type="region of interest" description="Disordered" evidence="1">
    <location>
        <begin position="288"/>
        <end position="389"/>
    </location>
</feature>
<feature type="compositionally biased region" description="Basic and acidic residues" evidence="1">
    <location>
        <begin position="357"/>
        <end position="389"/>
    </location>
</feature>
<evidence type="ECO:0000256" key="1">
    <source>
        <dbReference type="SAM" id="MobiDB-lite"/>
    </source>
</evidence>
<dbReference type="AlphaFoldDB" id="A0A6V7H1U1"/>
<feature type="compositionally biased region" description="Low complexity" evidence="1">
    <location>
        <begin position="900"/>
        <end position="909"/>
    </location>
</feature>
<organism evidence="2 3">
    <name type="scientific">Heterotrigona itama</name>
    <dbReference type="NCBI Taxonomy" id="395501"/>
    <lineage>
        <taxon>Eukaryota</taxon>
        <taxon>Metazoa</taxon>
        <taxon>Ecdysozoa</taxon>
        <taxon>Arthropoda</taxon>
        <taxon>Hexapoda</taxon>
        <taxon>Insecta</taxon>
        <taxon>Pterygota</taxon>
        <taxon>Neoptera</taxon>
        <taxon>Endopterygota</taxon>
        <taxon>Hymenoptera</taxon>
        <taxon>Apocrita</taxon>
        <taxon>Aculeata</taxon>
        <taxon>Apoidea</taxon>
        <taxon>Anthophila</taxon>
        <taxon>Apidae</taxon>
        <taxon>Heterotrigona</taxon>
    </lineage>
</organism>